<dbReference type="PANTHER" id="PTHR28228">
    <property type="entry name" value="SECRETORY COMPONENT PROTEIN SHR3"/>
    <property type="match status" value="1"/>
</dbReference>
<dbReference type="Pfam" id="PF08229">
    <property type="entry name" value="SHR3_chaperone"/>
    <property type="match status" value="1"/>
</dbReference>
<feature type="region of interest" description="Disordered" evidence="1">
    <location>
        <begin position="179"/>
        <end position="204"/>
    </location>
</feature>
<name>A0ABX6ESB2_KLUMA</name>
<keyword evidence="2" id="KW-0812">Transmembrane</keyword>
<evidence type="ECO:0000313" key="4">
    <source>
        <dbReference type="Proteomes" id="UP000422736"/>
    </source>
</evidence>
<gene>
    <name evidence="3" type="primary">SHR3</name>
    <name evidence="3" type="ORF">FIM1_1602</name>
</gene>
<evidence type="ECO:0000256" key="2">
    <source>
        <dbReference type="SAM" id="Phobius"/>
    </source>
</evidence>
<accession>A0ABX6ESB2</accession>
<feature type="transmembrane region" description="Helical" evidence="2">
    <location>
        <begin position="133"/>
        <end position="160"/>
    </location>
</feature>
<proteinExistence type="predicted"/>
<evidence type="ECO:0000313" key="3">
    <source>
        <dbReference type="EMBL" id="QGN14927.1"/>
    </source>
</evidence>
<protein>
    <submittedName>
        <fullName evidence="3">Secretory component protein SHR3</fullName>
    </submittedName>
</protein>
<dbReference type="PIRSF" id="PIRSF029187">
    <property type="entry name" value="Shr3_AAP_chap"/>
    <property type="match status" value="1"/>
</dbReference>
<dbReference type="InterPro" id="IPR013248">
    <property type="entry name" value="Psh3/Shr3"/>
</dbReference>
<reference evidence="3 4" key="2">
    <citation type="submission" date="2019-11" db="EMBL/GenBank/DDBJ databases">
        <authorList>
            <person name="Lu H."/>
        </authorList>
    </citation>
    <scope>NUCLEOTIDE SEQUENCE [LARGE SCALE GENOMIC DNA]</scope>
    <source>
        <strain evidence="3 4">FIM1</strain>
    </source>
</reference>
<dbReference type="SMART" id="SM00786">
    <property type="entry name" value="SHR3_chaperone"/>
    <property type="match status" value="1"/>
</dbReference>
<reference evidence="3 4" key="1">
    <citation type="submission" date="2016-03" db="EMBL/GenBank/DDBJ databases">
        <title>How can Kluyveromyces marxianus grow so fast - potential evolutionary course in Saccharomyces Complex revealed by comparative genomics.</title>
        <authorList>
            <person name="Mo W."/>
            <person name="Lu W."/>
            <person name="Yang X."/>
            <person name="Qi J."/>
            <person name="Lv H."/>
        </authorList>
    </citation>
    <scope>NUCLEOTIDE SEQUENCE [LARGE SCALE GENOMIC DNA]</scope>
    <source>
        <strain evidence="3 4">FIM1</strain>
    </source>
</reference>
<dbReference type="Proteomes" id="UP000422736">
    <property type="component" value="Chromosome 2"/>
</dbReference>
<keyword evidence="2" id="KW-0472">Membrane</keyword>
<keyword evidence="4" id="KW-1185">Reference proteome</keyword>
<feature type="transmembrane region" description="Helical" evidence="2">
    <location>
        <begin position="96"/>
        <end position="113"/>
    </location>
</feature>
<keyword evidence="2" id="KW-1133">Transmembrane helix</keyword>
<feature type="transmembrane region" description="Helical" evidence="2">
    <location>
        <begin position="7"/>
        <end position="29"/>
    </location>
</feature>
<sequence>MNLTYKDICAVGTAMIIGSTGFLMGIFSASQPYDYNVLFNPAATQEHFDIALKHYQTLFYTPKPPLYLLAFVALIGVIGSLIKVYKPNPELQYFEYGSLVLYILGICVFLTNIRTGVESAVTHKWGEVTEMQGIAVIASSNIIILIIFSGVIVLQAGLWYSTWEYEQRLAKWREEEAAAASASATPTSTGKKSEGGAKESKKKK</sequence>
<feature type="compositionally biased region" description="Basic and acidic residues" evidence="1">
    <location>
        <begin position="191"/>
        <end position="204"/>
    </location>
</feature>
<dbReference type="EMBL" id="CP015055">
    <property type="protein sequence ID" value="QGN14927.1"/>
    <property type="molecule type" value="Genomic_DNA"/>
</dbReference>
<dbReference type="PANTHER" id="PTHR28228:SF1">
    <property type="entry name" value="SECRETORY COMPONENT PROTEIN SHR3"/>
    <property type="match status" value="1"/>
</dbReference>
<organism evidence="3 4">
    <name type="scientific">Kluyveromyces marxianus</name>
    <name type="common">Yeast</name>
    <name type="synonym">Candida kefyr</name>
    <dbReference type="NCBI Taxonomy" id="4911"/>
    <lineage>
        <taxon>Eukaryota</taxon>
        <taxon>Fungi</taxon>
        <taxon>Dikarya</taxon>
        <taxon>Ascomycota</taxon>
        <taxon>Saccharomycotina</taxon>
        <taxon>Saccharomycetes</taxon>
        <taxon>Saccharomycetales</taxon>
        <taxon>Saccharomycetaceae</taxon>
        <taxon>Kluyveromyces</taxon>
    </lineage>
</organism>
<feature type="transmembrane region" description="Helical" evidence="2">
    <location>
        <begin position="66"/>
        <end position="84"/>
    </location>
</feature>
<evidence type="ECO:0000256" key="1">
    <source>
        <dbReference type="SAM" id="MobiDB-lite"/>
    </source>
</evidence>
<feature type="compositionally biased region" description="Low complexity" evidence="1">
    <location>
        <begin position="179"/>
        <end position="190"/>
    </location>
</feature>